<comment type="catalytic activity">
    <reaction evidence="9 10">
        <text>4 Fe(II)-[cytochrome c] + O2 + 8 H(+)(in) = 4 Fe(III)-[cytochrome c] + 2 H2O + 4 H(+)(out)</text>
        <dbReference type="Rhea" id="RHEA:11436"/>
        <dbReference type="Rhea" id="RHEA-COMP:10350"/>
        <dbReference type="Rhea" id="RHEA-COMP:14399"/>
        <dbReference type="ChEBI" id="CHEBI:15377"/>
        <dbReference type="ChEBI" id="CHEBI:15378"/>
        <dbReference type="ChEBI" id="CHEBI:15379"/>
        <dbReference type="ChEBI" id="CHEBI:29033"/>
        <dbReference type="ChEBI" id="CHEBI:29034"/>
        <dbReference type="EC" id="7.1.1.9"/>
    </reaction>
</comment>
<evidence type="ECO:0000256" key="9">
    <source>
        <dbReference type="ARBA" id="ARBA00047816"/>
    </source>
</evidence>
<dbReference type="EMBL" id="CP066007">
    <property type="protein sequence ID" value="QQB45402.1"/>
    <property type="molecule type" value="Genomic_DNA"/>
</dbReference>
<dbReference type="Proteomes" id="UP000596145">
    <property type="component" value="Chromosome"/>
</dbReference>
<accession>A0A7T4BND4</accession>
<evidence type="ECO:0000256" key="5">
    <source>
        <dbReference type="ARBA" id="ARBA00022692"/>
    </source>
</evidence>
<evidence type="ECO:0000256" key="8">
    <source>
        <dbReference type="ARBA" id="ARBA00023136"/>
    </source>
</evidence>
<dbReference type="GO" id="GO:0022900">
    <property type="term" value="P:electron transport chain"/>
    <property type="evidence" value="ECO:0007669"/>
    <property type="project" value="InterPro"/>
</dbReference>
<proteinExistence type="inferred from homology"/>
<feature type="transmembrane region" description="Helical" evidence="11">
    <location>
        <begin position="83"/>
        <end position="108"/>
    </location>
</feature>
<feature type="transmembrane region" description="Helical" evidence="11">
    <location>
        <begin position="40"/>
        <end position="62"/>
    </location>
</feature>
<evidence type="ECO:0000313" key="12">
    <source>
        <dbReference type="EMBL" id="QQB45402.1"/>
    </source>
</evidence>
<evidence type="ECO:0000256" key="4">
    <source>
        <dbReference type="ARBA" id="ARBA00022475"/>
    </source>
</evidence>
<protein>
    <recommendedName>
        <fullName evidence="10">Cytochrome c oxidase polypeptide 4</fullName>
        <ecNumber evidence="10">7.1.1.9</ecNumber>
    </recommendedName>
    <alternativeName>
        <fullName evidence="10">Cytochrome aa3 subunit 4</fullName>
    </alternativeName>
    <alternativeName>
        <fullName evidence="10">Cytochrome c oxidase polypeptide IV</fullName>
    </alternativeName>
</protein>
<evidence type="ECO:0000256" key="11">
    <source>
        <dbReference type="SAM" id="Phobius"/>
    </source>
</evidence>
<dbReference type="EC" id="7.1.1.9" evidence="10"/>
<name>A0A7T4BND4_9CORY</name>
<dbReference type="PIRSF" id="PIRSF017385">
    <property type="entry name" value="CtaF"/>
    <property type="match status" value="1"/>
</dbReference>
<evidence type="ECO:0000256" key="2">
    <source>
        <dbReference type="ARBA" id="ARBA00004651"/>
    </source>
</evidence>
<dbReference type="Pfam" id="PF12270">
    <property type="entry name" value="Cyt_c_ox_IV"/>
    <property type="match status" value="1"/>
</dbReference>
<dbReference type="OrthoDB" id="5244617at2"/>
<dbReference type="RefSeq" id="WP_005389430.1">
    <property type="nucleotide sequence ID" value="NZ_CP066007.1"/>
</dbReference>
<keyword evidence="4 10" id="KW-1003">Cell membrane</keyword>
<comment type="subunit">
    <text evidence="10">Associates with subunits I, II and III to form cytochrome c oxidase.</text>
</comment>
<organism evidence="12 14">
    <name type="scientific">Corynebacterium glucuronolyticum</name>
    <dbReference type="NCBI Taxonomy" id="39791"/>
    <lineage>
        <taxon>Bacteria</taxon>
        <taxon>Bacillati</taxon>
        <taxon>Actinomycetota</taxon>
        <taxon>Actinomycetes</taxon>
        <taxon>Mycobacteriales</taxon>
        <taxon>Corynebacteriaceae</taxon>
        <taxon>Corynebacterium</taxon>
    </lineage>
</organism>
<keyword evidence="7 11" id="KW-1133">Transmembrane helix</keyword>
<dbReference type="GO" id="GO:0005886">
    <property type="term" value="C:plasma membrane"/>
    <property type="evidence" value="ECO:0007669"/>
    <property type="project" value="UniProtKB-SubCell"/>
</dbReference>
<gene>
    <name evidence="12" type="ORF">I6I10_07605</name>
    <name evidence="13" type="ORF">I6J21_08560</name>
</gene>
<evidence type="ECO:0000256" key="1">
    <source>
        <dbReference type="ARBA" id="ARBA00002536"/>
    </source>
</evidence>
<dbReference type="EMBL" id="CP069534">
    <property type="protein sequence ID" value="QRP69850.1"/>
    <property type="molecule type" value="Genomic_DNA"/>
</dbReference>
<feature type="transmembrane region" description="Helical" evidence="11">
    <location>
        <begin position="7"/>
        <end position="28"/>
    </location>
</feature>
<feature type="transmembrane region" description="Helical" evidence="11">
    <location>
        <begin position="114"/>
        <end position="134"/>
    </location>
</feature>
<dbReference type="GO" id="GO:0004129">
    <property type="term" value="F:cytochrome-c oxidase activity"/>
    <property type="evidence" value="ECO:0007669"/>
    <property type="project" value="UniProtKB-EC"/>
</dbReference>
<keyword evidence="5 11" id="KW-0812">Transmembrane</keyword>
<keyword evidence="6 10" id="KW-1278">Translocase</keyword>
<comment type="similarity">
    <text evidence="3 10">Belongs to the cytochrome c oxidase bacterial subunit CtaF family.</text>
</comment>
<dbReference type="InterPro" id="IPR021050">
    <property type="entry name" value="Cyt_c_oxidase_su4_actinobac"/>
</dbReference>
<dbReference type="GeneID" id="92760465"/>
<evidence type="ECO:0000313" key="14">
    <source>
        <dbReference type="Proteomes" id="UP000596145"/>
    </source>
</evidence>
<reference evidence="12 14" key="1">
    <citation type="submission" date="2020-12" db="EMBL/GenBank/DDBJ databases">
        <title>FDA dAtabase for Regulatory Grade micrObial Sequences (FDA-ARGOS): Supporting development and validation of Infectious Disease Dx tests.</title>
        <authorList>
            <person name="Sproer C."/>
            <person name="Gronow S."/>
            <person name="Severitt S."/>
            <person name="Schroder I."/>
            <person name="Tallon L."/>
            <person name="Sadzewicz L."/>
            <person name="Zhao X."/>
            <person name="Boylan J."/>
            <person name="Ott S."/>
            <person name="Bowen H."/>
            <person name="Vavikolanu K."/>
            <person name="Mehta A."/>
            <person name="Aluvathingal J."/>
            <person name="Nadendla S."/>
            <person name="Lowell S."/>
            <person name="Myers T."/>
            <person name="Yan Y."/>
            <person name="Sichtig H."/>
        </authorList>
    </citation>
    <scope>NUCLEOTIDE SEQUENCE [LARGE SCALE GENOMIC DNA]</scope>
    <source>
        <strain evidence="12 14">FDAARGOS_1053</strain>
        <strain evidence="13">FDAARGOS_1191</strain>
    </source>
</reference>
<evidence type="ECO:0000256" key="7">
    <source>
        <dbReference type="ARBA" id="ARBA00022989"/>
    </source>
</evidence>
<evidence type="ECO:0000256" key="10">
    <source>
        <dbReference type="PIRNR" id="PIRNR017385"/>
    </source>
</evidence>
<dbReference type="Proteomes" id="UP000617681">
    <property type="component" value="Chromosome"/>
</dbReference>
<comment type="function">
    <text evidence="1 10">Part of cytochrome c oxidase, its function is unknown.</text>
</comment>
<keyword evidence="8 10" id="KW-0472">Membrane</keyword>
<evidence type="ECO:0000256" key="6">
    <source>
        <dbReference type="ARBA" id="ARBA00022967"/>
    </source>
</evidence>
<dbReference type="AlphaFoldDB" id="A0A7T4BND4"/>
<evidence type="ECO:0000313" key="13">
    <source>
        <dbReference type="EMBL" id="QRP69850.1"/>
    </source>
</evidence>
<evidence type="ECO:0000256" key="3">
    <source>
        <dbReference type="ARBA" id="ARBA00006870"/>
    </source>
</evidence>
<sequence>MKSTARIFYGLTIFLVVMSIIYFLAVMYVEDAGYHTGIEWGGGTALVVSALMTLMLGAYFHFTEARQDVLPEDWEDAETEDGAGLYGFFSTSSIWPIAMSGSILVLGLGIIYMHYWLIVLGAVLLIFTVFKLNLQYGIPKESH</sequence>
<comment type="subcellular location">
    <subcellularLocation>
        <location evidence="2">Cell membrane</location>
        <topology evidence="2">Multi-pass membrane protein</topology>
    </subcellularLocation>
</comment>